<sequence length="480" mass="53365">MLDKTTSFLDRRPCDVKPLTGPSWQRMVPLRLLRIAMIVTAAIFLFGVYHFKDELHQRVQRESVLPPVVPLVVAAAPPAAEAAPPAAEAAPPVAEAAPAAQAAVPAADPPPAAKEEPQEPPKPQLSNQELSMLAAGNSTLGFRSIEWINLKHRFDRLDALSLQAYLTGLDVTIVPAVEPGEIFDSGMPPTHRPVVKTEEKGCWRAHANIWAKMLRENTPATLILEADATWDINIKEIMMNFNKHFTPFIIEQRLTPQTEAGWYAMREAEKKGPDHVEQVDYDPNDPWHSRYWDVLSIGQCFEGDAFKWASKKFPDPHVPAGKDFFGETLGEERVVRQSGGMICTTAYAVSRAGAAKLLVRGAMDLDNPVDQLISQMIAGGGLKVYSVMPSIMAQWKYANNIGMDARHANSDVNKKESSDPRIDWTEVRKTGTVWVDRENHPNVAFKQNALRVAWERIVGDRSLTDSSTADPKKEEEEKKE</sequence>
<dbReference type="PANTHER" id="PTHR10730:SF53">
    <property type="entry name" value="GLYCOSYLTRANSFERASE 25 FAMILY MEMBER"/>
    <property type="match status" value="1"/>
</dbReference>
<dbReference type="InterPro" id="IPR050757">
    <property type="entry name" value="Collagen_mod_GT25"/>
</dbReference>
<dbReference type="EMBL" id="LAYC01000001">
    <property type="protein sequence ID" value="KYK61302.1"/>
    <property type="molecule type" value="Genomic_DNA"/>
</dbReference>
<feature type="transmembrane region" description="Helical" evidence="5">
    <location>
        <begin position="32"/>
        <end position="51"/>
    </location>
</feature>
<accession>A0A151GW95</accession>
<dbReference type="InParanoid" id="A0A151GW95"/>
<evidence type="ECO:0000313" key="7">
    <source>
        <dbReference type="EMBL" id="KYK61302.1"/>
    </source>
</evidence>
<feature type="compositionally biased region" description="Low complexity" evidence="4">
    <location>
        <begin position="86"/>
        <end position="106"/>
    </location>
</feature>
<keyword evidence="5" id="KW-0812">Transmembrane</keyword>
<dbReference type="Pfam" id="PF01755">
    <property type="entry name" value="Glyco_transf_25"/>
    <property type="match status" value="1"/>
</dbReference>
<dbReference type="GO" id="GO:0016740">
    <property type="term" value="F:transferase activity"/>
    <property type="evidence" value="ECO:0007669"/>
    <property type="project" value="UniProtKB-KW"/>
</dbReference>
<evidence type="ECO:0000256" key="2">
    <source>
        <dbReference type="ARBA" id="ARBA00022676"/>
    </source>
</evidence>
<reference evidence="7 8" key="1">
    <citation type="journal article" date="2016" name="Sci. Rep.">
        <title>Insights into Adaptations to a Near-Obligate Nematode Endoparasitic Lifestyle from the Finished Genome of Drechmeria coniospora.</title>
        <authorList>
            <person name="Zhang L."/>
            <person name="Zhou Z."/>
            <person name="Guo Q."/>
            <person name="Fokkens L."/>
            <person name="Miskei M."/>
            <person name="Pocsi I."/>
            <person name="Zhang W."/>
            <person name="Chen M."/>
            <person name="Wang L."/>
            <person name="Sun Y."/>
            <person name="Donzelli B.G."/>
            <person name="Gibson D.M."/>
            <person name="Nelson D.R."/>
            <person name="Luo J.G."/>
            <person name="Rep M."/>
            <person name="Liu H."/>
            <person name="Yang S."/>
            <person name="Wang J."/>
            <person name="Krasnoff S.B."/>
            <person name="Xu Y."/>
            <person name="Molnar I."/>
            <person name="Lin M."/>
        </authorList>
    </citation>
    <scope>NUCLEOTIDE SEQUENCE [LARGE SCALE GENOMIC DNA]</scope>
    <source>
        <strain evidence="7 8">ARSEF 6962</strain>
    </source>
</reference>
<comment type="similarity">
    <text evidence="1">Belongs to the glycosyltransferase 25 family.</text>
</comment>
<dbReference type="CDD" id="cd06532">
    <property type="entry name" value="Glyco_transf_25"/>
    <property type="match status" value="1"/>
</dbReference>
<feature type="region of interest" description="Disordered" evidence="4">
    <location>
        <begin position="86"/>
        <end position="125"/>
    </location>
</feature>
<evidence type="ECO:0000256" key="1">
    <source>
        <dbReference type="ARBA" id="ARBA00006721"/>
    </source>
</evidence>
<evidence type="ECO:0000256" key="5">
    <source>
        <dbReference type="SAM" id="Phobius"/>
    </source>
</evidence>
<proteinExistence type="inferred from homology"/>
<feature type="region of interest" description="Disordered" evidence="4">
    <location>
        <begin position="461"/>
        <end position="480"/>
    </location>
</feature>
<gene>
    <name evidence="7" type="ORF">DCS_02444</name>
</gene>
<feature type="compositionally biased region" description="Basic and acidic residues" evidence="4">
    <location>
        <begin position="470"/>
        <end position="480"/>
    </location>
</feature>
<evidence type="ECO:0000256" key="3">
    <source>
        <dbReference type="ARBA" id="ARBA00022679"/>
    </source>
</evidence>
<dbReference type="Proteomes" id="UP000076580">
    <property type="component" value="Chromosome 01"/>
</dbReference>
<dbReference type="InterPro" id="IPR002654">
    <property type="entry name" value="Glyco_trans_25"/>
</dbReference>
<comment type="caution">
    <text evidence="7">The sequence shown here is derived from an EMBL/GenBank/DDBJ whole genome shotgun (WGS) entry which is preliminary data.</text>
</comment>
<protein>
    <recommendedName>
        <fullName evidence="6">Glycosyl transferase family 25 domain-containing protein</fullName>
    </recommendedName>
</protein>
<feature type="domain" description="Glycosyl transferase family 25" evidence="6">
    <location>
        <begin position="148"/>
        <end position="246"/>
    </location>
</feature>
<dbReference type="GeneID" id="63715087"/>
<organism evidence="7 8">
    <name type="scientific">Drechmeria coniospora</name>
    <name type="common">Nematophagous fungus</name>
    <name type="synonym">Meria coniospora</name>
    <dbReference type="NCBI Taxonomy" id="98403"/>
    <lineage>
        <taxon>Eukaryota</taxon>
        <taxon>Fungi</taxon>
        <taxon>Dikarya</taxon>
        <taxon>Ascomycota</taxon>
        <taxon>Pezizomycotina</taxon>
        <taxon>Sordariomycetes</taxon>
        <taxon>Hypocreomycetidae</taxon>
        <taxon>Hypocreales</taxon>
        <taxon>Ophiocordycipitaceae</taxon>
        <taxon>Drechmeria</taxon>
    </lineage>
</organism>
<evidence type="ECO:0000259" key="6">
    <source>
        <dbReference type="Pfam" id="PF01755"/>
    </source>
</evidence>
<evidence type="ECO:0000313" key="8">
    <source>
        <dbReference type="Proteomes" id="UP000076580"/>
    </source>
</evidence>
<keyword evidence="5" id="KW-0472">Membrane</keyword>
<dbReference type="AlphaFoldDB" id="A0A151GW95"/>
<keyword evidence="5" id="KW-1133">Transmembrane helix</keyword>
<keyword evidence="8" id="KW-1185">Reference proteome</keyword>
<keyword evidence="3" id="KW-0808">Transferase</keyword>
<name>A0A151GW95_DRECN</name>
<evidence type="ECO:0000256" key="4">
    <source>
        <dbReference type="SAM" id="MobiDB-lite"/>
    </source>
</evidence>
<keyword evidence="2" id="KW-0328">Glycosyltransferase</keyword>
<dbReference type="RefSeq" id="XP_040660654.1">
    <property type="nucleotide sequence ID" value="XM_040799771.1"/>
</dbReference>
<dbReference type="PANTHER" id="PTHR10730">
    <property type="entry name" value="PROCOLLAGEN-LYSINE,2-OXOGLUTARATE 5-DIOXYGENASE/GLYCOSYLTRANSFERASE 25 FAMILY MEMBER"/>
    <property type="match status" value="1"/>
</dbReference>